<dbReference type="Pfam" id="PF19200">
    <property type="entry name" value="MupG_N"/>
    <property type="match status" value="1"/>
</dbReference>
<dbReference type="SUPFAM" id="SSF51445">
    <property type="entry name" value="(Trans)glycosidases"/>
    <property type="match status" value="1"/>
</dbReference>
<proteinExistence type="predicted"/>
<dbReference type="Pfam" id="PF05913">
    <property type="entry name" value="MupG_C"/>
    <property type="match status" value="1"/>
</dbReference>
<dbReference type="AlphaFoldDB" id="A0A1C2D6B3"/>
<protein>
    <submittedName>
        <fullName evidence="4">DUF871 family protein</fullName>
    </submittedName>
    <submittedName>
        <fullName evidence="3">PTS-associated protein</fullName>
    </submittedName>
</protein>
<dbReference type="InterPro" id="IPR013785">
    <property type="entry name" value="Aldolase_TIM"/>
</dbReference>
<accession>A0A6P1TUU5</accession>
<dbReference type="InterPro" id="IPR008589">
    <property type="entry name" value="MupG"/>
</dbReference>
<dbReference type="EMBL" id="CP047142">
    <property type="protein sequence ID" value="QHQ67876.1"/>
    <property type="molecule type" value="Genomic_DNA"/>
</dbReference>
<dbReference type="InterPro" id="IPR043894">
    <property type="entry name" value="MupG_C"/>
</dbReference>
<dbReference type="EMBL" id="LYQW01000005">
    <property type="protein sequence ID" value="OXC23903.1"/>
    <property type="molecule type" value="Genomic_DNA"/>
</dbReference>
<dbReference type="InterPro" id="IPR029000">
    <property type="entry name" value="Cyclophilin-like_dom_sf"/>
</dbReference>
<evidence type="ECO:0000313" key="6">
    <source>
        <dbReference type="Proteomes" id="UP000464915"/>
    </source>
</evidence>
<dbReference type="PANTHER" id="PTHR38435:SF1">
    <property type="entry name" value="DUF871 DOMAIN-CONTAINING PROTEIN"/>
    <property type="match status" value="1"/>
</dbReference>
<organism evidence="3 5">
    <name type="scientific">Lactobacillus crispatus</name>
    <dbReference type="NCBI Taxonomy" id="47770"/>
    <lineage>
        <taxon>Bacteria</taxon>
        <taxon>Bacillati</taxon>
        <taxon>Bacillota</taxon>
        <taxon>Bacilli</taxon>
        <taxon>Lactobacillales</taxon>
        <taxon>Lactobacillaceae</taxon>
        <taxon>Lactobacillus</taxon>
    </lineage>
</organism>
<dbReference type="Proteomes" id="UP000464915">
    <property type="component" value="Chromosome"/>
</dbReference>
<dbReference type="RefSeq" id="WP_065989786.1">
    <property type="nucleotide sequence ID" value="NZ_CP047142.1"/>
</dbReference>
<dbReference type="Gene3D" id="2.40.100.10">
    <property type="entry name" value="Cyclophilin-like"/>
    <property type="match status" value="1"/>
</dbReference>
<evidence type="ECO:0000259" key="1">
    <source>
        <dbReference type="Pfam" id="PF05913"/>
    </source>
</evidence>
<gene>
    <name evidence="3" type="ORF">AYP82_05490</name>
    <name evidence="4" type="ORF">GSR61_04495</name>
</gene>
<evidence type="ECO:0000259" key="2">
    <source>
        <dbReference type="Pfam" id="PF19200"/>
    </source>
</evidence>
<feature type="domain" description="6-phospho-N-acetylmuramidase C-terminal" evidence="1">
    <location>
        <begin position="247"/>
        <end position="360"/>
    </location>
</feature>
<name>A0A1C2D6B3_9LACO</name>
<accession>A0A1C2D6B3</accession>
<dbReference type="PANTHER" id="PTHR38435">
    <property type="match status" value="1"/>
</dbReference>
<dbReference type="SUPFAM" id="SSF50891">
    <property type="entry name" value="Cyclophilin-like"/>
    <property type="match status" value="1"/>
</dbReference>
<dbReference type="Proteomes" id="UP000198437">
    <property type="component" value="Unassembled WGS sequence"/>
</dbReference>
<evidence type="ECO:0000313" key="5">
    <source>
        <dbReference type="Proteomes" id="UP000198437"/>
    </source>
</evidence>
<dbReference type="InterPro" id="IPR043797">
    <property type="entry name" value="MupG_N"/>
</dbReference>
<sequence>MTMRSLGLSIYPDHTNFEDNTKYLELGHKYGFTRIFMSMLEVQGSPEETPAKYKKIIDYGNKLGYQTFLDVSPQLFKKLEIDYSDLKFFADIGAAGIRLDEAFDGATEAMLSYNPYGLIIELNMSNNADYLNNILSYQANQPFIYGCHNFYPQRGTALPYDFFLDCSTRFKNLGIHSAAFVSSQVGKVGPWNVEDGLPTLEEDRDLPIEVKAMHLFASNMIDDVIIGNAYASEAELKALSEVNRYQLKLHVNYVSDINEIEKTIVEKPQHFRRGDLTKAVIRSTMPRVTYKDIPNPIHDNEVEFQRGDVIIGNDNFGHYKNELQIVLEPHKEPRMNKVGSISSDELFLLDFIKPWSKFKLTSK</sequence>
<evidence type="ECO:0000313" key="4">
    <source>
        <dbReference type="EMBL" id="QHQ67876.1"/>
    </source>
</evidence>
<reference evidence="4 6" key="2">
    <citation type="submission" date="2019-12" db="EMBL/GenBank/DDBJ databases">
        <title>Complete Genome Sequences of Lactobacillus strains, C25 and P38, Isolated from Chicken Cecum.</title>
        <authorList>
            <person name="Hassan H.M."/>
            <person name="Mendoza M."/>
            <person name="Rezvani M."/>
            <person name="Koci M.D."/>
            <person name="Dickey A.N."/>
            <person name="Scholl E.H."/>
        </authorList>
    </citation>
    <scope>NUCLEOTIDE SEQUENCE [LARGE SCALE GENOMIC DNA]</scope>
    <source>
        <strain evidence="4 6">C25</strain>
    </source>
</reference>
<evidence type="ECO:0000313" key="3">
    <source>
        <dbReference type="EMBL" id="OXC23903.1"/>
    </source>
</evidence>
<feature type="domain" description="6-phospho-N-acetylmuramidase N-terminal" evidence="2">
    <location>
        <begin position="6"/>
        <end position="240"/>
    </location>
</feature>
<reference evidence="3 5" key="1">
    <citation type="submission" date="2016-05" db="EMBL/GenBank/DDBJ databases">
        <authorList>
            <person name="Johnson T.J."/>
            <person name="Youmans B.P."/>
            <person name="Case K.A."/>
        </authorList>
    </citation>
    <scope>NUCLEOTIDE SEQUENCE [LARGE SCALE GENOMIC DNA]</scope>
    <source>
        <strain evidence="3 5">UMNLC6</strain>
    </source>
</reference>
<dbReference type="Gene3D" id="3.20.20.70">
    <property type="entry name" value="Aldolase class I"/>
    <property type="match status" value="1"/>
</dbReference>
<dbReference type="InterPro" id="IPR017853">
    <property type="entry name" value="GH"/>
</dbReference>